<feature type="domain" description="Brix" evidence="1">
    <location>
        <begin position="1"/>
        <end position="74"/>
    </location>
</feature>
<name>A0A1I7YDG4_9BILA</name>
<dbReference type="PANTHER" id="PTHR22734:SF2">
    <property type="entry name" value="U3 SMALL NUCLEOLAR RIBONUCLEOPROTEIN PROTEIN IMP4"/>
    <property type="match status" value="1"/>
</dbReference>
<dbReference type="Pfam" id="PF04427">
    <property type="entry name" value="Brix"/>
    <property type="match status" value="1"/>
</dbReference>
<keyword evidence="2" id="KW-1185">Reference proteome</keyword>
<dbReference type="Proteomes" id="UP000095287">
    <property type="component" value="Unplaced"/>
</dbReference>
<dbReference type="GO" id="GO:0030515">
    <property type="term" value="F:snoRNA binding"/>
    <property type="evidence" value="ECO:0007669"/>
    <property type="project" value="TreeGrafter"/>
</dbReference>
<dbReference type="PROSITE" id="PS50833">
    <property type="entry name" value="BRIX"/>
    <property type="match status" value="1"/>
</dbReference>
<organism evidence="2 3">
    <name type="scientific">Steinernema glaseri</name>
    <dbReference type="NCBI Taxonomy" id="37863"/>
    <lineage>
        <taxon>Eukaryota</taxon>
        <taxon>Metazoa</taxon>
        <taxon>Ecdysozoa</taxon>
        <taxon>Nematoda</taxon>
        <taxon>Chromadorea</taxon>
        <taxon>Rhabditida</taxon>
        <taxon>Tylenchina</taxon>
        <taxon>Panagrolaimomorpha</taxon>
        <taxon>Strongyloidoidea</taxon>
        <taxon>Steinernematidae</taxon>
        <taxon>Steinernema</taxon>
    </lineage>
</organism>
<dbReference type="InterPro" id="IPR007109">
    <property type="entry name" value="Brix"/>
</dbReference>
<evidence type="ECO:0000313" key="2">
    <source>
        <dbReference type="Proteomes" id="UP000095287"/>
    </source>
</evidence>
<proteinExistence type="predicted"/>
<accession>A0A1I7YDG4</accession>
<reference evidence="3" key="1">
    <citation type="submission" date="2016-11" db="UniProtKB">
        <authorList>
            <consortium name="WormBaseParasite"/>
        </authorList>
    </citation>
    <scope>IDENTIFICATION</scope>
</reference>
<protein>
    <submittedName>
        <fullName evidence="3">Brix domain-containing protein</fullName>
    </submittedName>
</protein>
<dbReference type="PANTHER" id="PTHR22734">
    <property type="entry name" value="U3 SMALL NUCLEOLAR RIBONUCLEOPROTEIN PROTEIN IMP4"/>
    <property type="match status" value="1"/>
</dbReference>
<dbReference type="WBParaSite" id="L893_g15211.t1">
    <property type="protein sequence ID" value="L893_g15211.t1"/>
    <property type="gene ID" value="L893_g15211"/>
</dbReference>
<evidence type="ECO:0000259" key="1">
    <source>
        <dbReference type="PROSITE" id="PS50833"/>
    </source>
</evidence>
<dbReference type="AlphaFoldDB" id="A0A1I7YDG4"/>
<dbReference type="SUPFAM" id="SSF52954">
    <property type="entry name" value="Class II aaRS ABD-related"/>
    <property type="match status" value="1"/>
</dbReference>
<sequence length="106" mass="12176">MNSKVGQRLTSVLKYLFPVPKPNSSRIMTFDNKDDIISFRHHTWKKGEHGEVELTEVGPRFEMKPFKILRGTLDNVEAAETEWALRPYMNSAGKKAQLSKALDLEE</sequence>
<evidence type="ECO:0000313" key="3">
    <source>
        <dbReference type="WBParaSite" id="L893_g15211.t1"/>
    </source>
</evidence>
<dbReference type="GO" id="GO:0006364">
    <property type="term" value="P:rRNA processing"/>
    <property type="evidence" value="ECO:0007669"/>
    <property type="project" value="InterPro"/>
</dbReference>
<dbReference type="GO" id="GO:0034457">
    <property type="term" value="C:Mpp10 complex"/>
    <property type="evidence" value="ECO:0007669"/>
    <property type="project" value="TreeGrafter"/>
</dbReference>
<dbReference type="GO" id="GO:0042134">
    <property type="term" value="F:rRNA primary transcript binding"/>
    <property type="evidence" value="ECO:0007669"/>
    <property type="project" value="InterPro"/>
</dbReference>
<dbReference type="InterPro" id="IPR044281">
    <property type="entry name" value="IMP4/RPF1"/>
</dbReference>
<dbReference type="GO" id="GO:0032040">
    <property type="term" value="C:small-subunit processome"/>
    <property type="evidence" value="ECO:0007669"/>
    <property type="project" value="TreeGrafter"/>
</dbReference>